<dbReference type="Proteomes" id="UP000054485">
    <property type="component" value="Unassembled WGS sequence"/>
</dbReference>
<evidence type="ECO:0000313" key="2">
    <source>
        <dbReference type="EMBL" id="KIK35206.1"/>
    </source>
</evidence>
<proteinExistence type="predicted"/>
<gene>
    <name evidence="2" type="ORF">CY34DRAFT_17162</name>
</gene>
<dbReference type="AlphaFoldDB" id="A0A0D0A074"/>
<dbReference type="EMBL" id="KN835650">
    <property type="protein sequence ID" value="KIK35206.1"/>
    <property type="molecule type" value="Genomic_DNA"/>
</dbReference>
<reference evidence="2 3" key="1">
    <citation type="submission" date="2014-04" db="EMBL/GenBank/DDBJ databases">
        <authorList>
            <consortium name="DOE Joint Genome Institute"/>
            <person name="Kuo A."/>
            <person name="Ruytinx J."/>
            <person name="Rineau F."/>
            <person name="Colpaert J."/>
            <person name="Kohler A."/>
            <person name="Nagy L.G."/>
            <person name="Floudas D."/>
            <person name="Copeland A."/>
            <person name="Barry K.W."/>
            <person name="Cichocki N."/>
            <person name="Veneault-Fourrey C."/>
            <person name="LaButti K."/>
            <person name="Lindquist E.A."/>
            <person name="Lipzen A."/>
            <person name="Lundell T."/>
            <person name="Morin E."/>
            <person name="Murat C."/>
            <person name="Sun H."/>
            <person name="Tunlid A."/>
            <person name="Henrissat B."/>
            <person name="Grigoriev I.V."/>
            <person name="Hibbett D.S."/>
            <person name="Martin F."/>
            <person name="Nordberg H.P."/>
            <person name="Cantor M.N."/>
            <person name="Hua S.X."/>
        </authorList>
    </citation>
    <scope>NUCLEOTIDE SEQUENCE [LARGE SCALE GENOMIC DNA]</scope>
    <source>
        <strain evidence="2 3">UH-Slu-Lm8-n1</strain>
    </source>
</reference>
<dbReference type="HOGENOM" id="CLU_2759513_0_0_1"/>
<accession>A0A0D0A074</accession>
<organism evidence="2 3">
    <name type="scientific">Suillus luteus UH-Slu-Lm8-n1</name>
    <dbReference type="NCBI Taxonomy" id="930992"/>
    <lineage>
        <taxon>Eukaryota</taxon>
        <taxon>Fungi</taxon>
        <taxon>Dikarya</taxon>
        <taxon>Basidiomycota</taxon>
        <taxon>Agaricomycotina</taxon>
        <taxon>Agaricomycetes</taxon>
        <taxon>Agaricomycetidae</taxon>
        <taxon>Boletales</taxon>
        <taxon>Suillineae</taxon>
        <taxon>Suillaceae</taxon>
        <taxon>Suillus</taxon>
    </lineage>
</organism>
<reference evidence="3" key="2">
    <citation type="submission" date="2015-01" db="EMBL/GenBank/DDBJ databases">
        <title>Evolutionary Origins and Diversification of the Mycorrhizal Mutualists.</title>
        <authorList>
            <consortium name="DOE Joint Genome Institute"/>
            <consortium name="Mycorrhizal Genomics Consortium"/>
            <person name="Kohler A."/>
            <person name="Kuo A."/>
            <person name="Nagy L.G."/>
            <person name="Floudas D."/>
            <person name="Copeland A."/>
            <person name="Barry K.W."/>
            <person name="Cichocki N."/>
            <person name="Veneault-Fourrey C."/>
            <person name="LaButti K."/>
            <person name="Lindquist E.A."/>
            <person name="Lipzen A."/>
            <person name="Lundell T."/>
            <person name="Morin E."/>
            <person name="Murat C."/>
            <person name="Riley R."/>
            <person name="Ohm R."/>
            <person name="Sun H."/>
            <person name="Tunlid A."/>
            <person name="Henrissat B."/>
            <person name="Grigoriev I.V."/>
            <person name="Hibbett D.S."/>
            <person name="Martin F."/>
        </authorList>
    </citation>
    <scope>NUCLEOTIDE SEQUENCE [LARGE SCALE GENOMIC DNA]</scope>
    <source>
        <strain evidence="3">UH-Slu-Lm8-n1</strain>
    </source>
</reference>
<protein>
    <submittedName>
        <fullName evidence="2">Unplaced genomic scaffold CY34scaffold_519, whole genome shotgun sequence</fullName>
    </submittedName>
</protein>
<feature type="compositionally biased region" description="Low complexity" evidence="1">
    <location>
        <begin position="44"/>
        <end position="57"/>
    </location>
</feature>
<feature type="region of interest" description="Disordered" evidence="1">
    <location>
        <begin position="1"/>
        <end position="70"/>
    </location>
</feature>
<evidence type="ECO:0000256" key="1">
    <source>
        <dbReference type="SAM" id="MobiDB-lite"/>
    </source>
</evidence>
<sequence length="70" mass="7342">MNPDQQPPEKRRRGRPKGSKNGPNAGTTGRPVGRPRKDGSVRVPTATAPSRSTTAGAEVHNSDTSPQPGE</sequence>
<evidence type="ECO:0000313" key="3">
    <source>
        <dbReference type="Proteomes" id="UP000054485"/>
    </source>
</evidence>
<name>A0A0D0A074_9AGAM</name>
<keyword evidence="3" id="KW-1185">Reference proteome</keyword>
<dbReference type="InParanoid" id="A0A0D0A074"/>